<feature type="region of interest" description="Disordered" evidence="1">
    <location>
        <begin position="1"/>
        <end position="63"/>
    </location>
</feature>
<dbReference type="Proteomes" id="UP000028990">
    <property type="component" value="Unassembled WGS sequence"/>
</dbReference>
<gene>
    <name evidence="2" type="ORF">H920_12788</name>
</gene>
<accession>A0A091D6H8</accession>
<evidence type="ECO:0000256" key="1">
    <source>
        <dbReference type="SAM" id="MobiDB-lite"/>
    </source>
</evidence>
<feature type="compositionally biased region" description="Basic and acidic residues" evidence="1">
    <location>
        <begin position="1"/>
        <end position="10"/>
    </location>
</feature>
<dbReference type="AlphaFoldDB" id="A0A091D6H8"/>
<dbReference type="EMBL" id="KN123330">
    <property type="protein sequence ID" value="KFO25870.1"/>
    <property type="molecule type" value="Genomic_DNA"/>
</dbReference>
<name>A0A091D6H8_FUKDA</name>
<sequence>MKEQKLERLHAPAALAPASQGRCRQGSRFGTEERSSNGPGDPELAEGQLLQGQPWGLTAQNQS</sequence>
<evidence type="ECO:0000313" key="3">
    <source>
        <dbReference type="Proteomes" id="UP000028990"/>
    </source>
</evidence>
<protein>
    <submittedName>
        <fullName evidence="2">Uncharacterized protein</fullName>
    </submittedName>
</protein>
<organism evidence="2 3">
    <name type="scientific">Fukomys damarensis</name>
    <name type="common">Damaraland mole rat</name>
    <name type="synonym">Cryptomys damarensis</name>
    <dbReference type="NCBI Taxonomy" id="885580"/>
    <lineage>
        <taxon>Eukaryota</taxon>
        <taxon>Metazoa</taxon>
        <taxon>Chordata</taxon>
        <taxon>Craniata</taxon>
        <taxon>Vertebrata</taxon>
        <taxon>Euteleostomi</taxon>
        <taxon>Mammalia</taxon>
        <taxon>Eutheria</taxon>
        <taxon>Euarchontoglires</taxon>
        <taxon>Glires</taxon>
        <taxon>Rodentia</taxon>
        <taxon>Hystricomorpha</taxon>
        <taxon>Bathyergidae</taxon>
        <taxon>Fukomys</taxon>
    </lineage>
</organism>
<keyword evidence="3" id="KW-1185">Reference proteome</keyword>
<proteinExistence type="predicted"/>
<evidence type="ECO:0000313" key="2">
    <source>
        <dbReference type="EMBL" id="KFO25870.1"/>
    </source>
</evidence>
<reference evidence="2 3" key="1">
    <citation type="submission" date="2013-11" db="EMBL/GenBank/DDBJ databases">
        <title>The Damaraland mole rat (Fukomys damarensis) genome and evolution of African mole rats.</title>
        <authorList>
            <person name="Gladyshev V.N."/>
            <person name="Fang X."/>
        </authorList>
    </citation>
    <scope>NUCLEOTIDE SEQUENCE [LARGE SCALE GENOMIC DNA]</scope>
    <source>
        <tissue evidence="2">Liver</tissue>
    </source>
</reference>